<dbReference type="GO" id="GO:0071541">
    <property type="term" value="C:eukaryotic translation initiation factor 3 complex, eIF3m"/>
    <property type="evidence" value="ECO:0007669"/>
    <property type="project" value="TreeGrafter"/>
</dbReference>
<keyword evidence="1" id="KW-0963">Cytoplasm</keyword>
<dbReference type="Gene3D" id="1.25.40.860">
    <property type="match status" value="1"/>
</dbReference>
<evidence type="ECO:0000313" key="7">
    <source>
        <dbReference type="Proteomes" id="UP001165289"/>
    </source>
</evidence>
<feature type="region of interest" description="Disordered" evidence="4">
    <location>
        <begin position="791"/>
        <end position="864"/>
    </location>
</feature>
<proteinExistence type="predicted"/>
<name>A0AAV7JGP7_9METZ</name>
<dbReference type="Pfam" id="PF22591">
    <property type="entry name" value="eIF3a_PCI_TPR-like"/>
    <property type="match status" value="1"/>
</dbReference>
<dbReference type="GO" id="GO:0003729">
    <property type="term" value="F:mRNA binding"/>
    <property type="evidence" value="ECO:0007669"/>
    <property type="project" value="TreeGrafter"/>
</dbReference>
<evidence type="ECO:0000259" key="5">
    <source>
        <dbReference type="Pfam" id="PF22591"/>
    </source>
</evidence>
<accession>A0AAV7JGP7</accession>
<protein>
    <recommendedName>
        <fullName evidence="5">eIF3a PCI domain-containing protein</fullName>
    </recommendedName>
</protein>
<feature type="compositionally biased region" description="Polar residues" evidence="4">
    <location>
        <begin position="826"/>
        <end position="848"/>
    </location>
</feature>
<dbReference type="GO" id="GO:0001732">
    <property type="term" value="P:formation of cytoplasmic translation initiation complex"/>
    <property type="evidence" value="ECO:0007669"/>
    <property type="project" value="TreeGrafter"/>
</dbReference>
<feature type="domain" description="eIF3a PCI" evidence="5">
    <location>
        <begin position="11"/>
        <end position="414"/>
    </location>
</feature>
<dbReference type="AlphaFoldDB" id="A0AAV7JGP7"/>
<dbReference type="EMBL" id="JAKMXF010000336">
    <property type="protein sequence ID" value="KAI6647871.1"/>
    <property type="molecule type" value="Genomic_DNA"/>
</dbReference>
<dbReference type="InterPro" id="IPR054711">
    <property type="entry name" value="eIF3a_PCI_TPR-like"/>
</dbReference>
<feature type="compositionally biased region" description="Polar residues" evidence="4">
    <location>
        <begin position="802"/>
        <end position="816"/>
    </location>
</feature>
<organism evidence="6 7">
    <name type="scientific">Oopsacas minuta</name>
    <dbReference type="NCBI Taxonomy" id="111878"/>
    <lineage>
        <taxon>Eukaryota</taxon>
        <taxon>Metazoa</taxon>
        <taxon>Porifera</taxon>
        <taxon>Hexactinellida</taxon>
        <taxon>Hexasterophora</taxon>
        <taxon>Lyssacinosida</taxon>
        <taxon>Leucopsacidae</taxon>
        <taxon>Oopsacas</taxon>
    </lineage>
</organism>
<dbReference type="GO" id="GO:0002188">
    <property type="term" value="P:translation reinitiation"/>
    <property type="evidence" value="ECO:0007669"/>
    <property type="project" value="TreeGrafter"/>
</dbReference>
<sequence length="864" mass="100784">MSKPGFSGKPESAIKRADEFIEVEKYDDAIEVLFDVLRNKRHRDKVNEQSLVIIKFCQLCVDHGKTTSAKDGLYQFRIICSQNLNLFHSVVEKFLNYSNDKLALMHSSAQTRSAQEKSVMLDLVEIVPFMMVDELDIVYTPEDIICQLARTSGSSKDNFSLISFMRFIWDNLRNMLDLVKNNKDHERLYQDIAKRSMEFCATYRRKAEFRKLCEILRGHLMLIQRHQEQETSIDLTLVDSIQRLMDIRLDIIETAIKIDSCQEAFKALEECHHLIELSRAARTNPRSQLLAGYFEKQATVYLMANDMVFHSAALACAYLTYREDKRFLRKNPEFFKDLAARVVLATLSTPHTYHRDLHFRFVETEENFYENEKQLSSYLYLNYIPTRASLLHQITKNSILDNTPSYIKKTFQLMMSPPLTNFPQKQISETLQIIGNNPNFSVYIPYLKSSFAIELIVVLSKFYENISFSKLLQTIDFLEQDEIESSLITIFKYLHYHVRIDHNTSCVEFPSSTTFPISSLLSNKIIDSSDMKLSQLKLIHSSFTKCIINSNNNELIQAYQTLKNHNKDIFLKVEGNLGNFFTKRRKDLENLQSQQEQRKRQLPFQIKTESSPLPNPKVELQSNPEKTSEQIENIPRNASIDNPLKEEYRETKTVSHVVEKTPVVVSKTKPEEKPKDPNRYKQNEKSLDFIFRAQREKEISILTASKRDKTHELSQKWDLSEKNRVIIARDLYSEKIALRDRIKPISGDIESLKNEIMENRYKTSEETLNLLQLYDNAKQLLRDERKKKWRTEQRQIRKRNQAKQVNKPVQNQTEDPTGSPKLYKNPPSNADTSPVQRKSTKPDNTSASPGVYVPPHRQKKGKEH</sequence>
<dbReference type="Proteomes" id="UP001165289">
    <property type="component" value="Unassembled WGS sequence"/>
</dbReference>
<dbReference type="Gene3D" id="4.10.860.10">
    <property type="entry name" value="UVR domain"/>
    <property type="match status" value="1"/>
</dbReference>
<dbReference type="GO" id="GO:0071540">
    <property type="term" value="C:eukaryotic translation initiation factor 3 complex, eIF3e"/>
    <property type="evidence" value="ECO:0007669"/>
    <property type="project" value="TreeGrafter"/>
</dbReference>
<evidence type="ECO:0000256" key="3">
    <source>
        <dbReference type="ARBA" id="ARBA00022917"/>
    </source>
</evidence>
<dbReference type="GO" id="GO:0043614">
    <property type="term" value="C:multi-eIF complex"/>
    <property type="evidence" value="ECO:0007669"/>
    <property type="project" value="TreeGrafter"/>
</dbReference>
<dbReference type="InterPro" id="IPR027512">
    <property type="entry name" value="EIF3A"/>
</dbReference>
<comment type="caution">
    <text evidence="6">The sequence shown here is derived from an EMBL/GenBank/DDBJ whole genome shotgun (WGS) entry which is preliminary data.</text>
</comment>
<dbReference type="GO" id="GO:0003743">
    <property type="term" value="F:translation initiation factor activity"/>
    <property type="evidence" value="ECO:0007669"/>
    <property type="project" value="UniProtKB-KW"/>
</dbReference>
<feature type="region of interest" description="Disordered" evidence="4">
    <location>
        <begin position="591"/>
        <end position="630"/>
    </location>
</feature>
<evidence type="ECO:0000256" key="2">
    <source>
        <dbReference type="ARBA" id="ARBA00022540"/>
    </source>
</evidence>
<evidence type="ECO:0000256" key="4">
    <source>
        <dbReference type="SAM" id="MobiDB-lite"/>
    </source>
</evidence>
<evidence type="ECO:0000313" key="6">
    <source>
        <dbReference type="EMBL" id="KAI6647871.1"/>
    </source>
</evidence>
<keyword evidence="2" id="KW-0396">Initiation factor</keyword>
<gene>
    <name evidence="6" type="ORF">LOD99_8458</name>
</gene>
<reference evidence="6 7" key="1">
    <citation type="journal article" date="2023" name="BMC Biol.">
        <title>The compact genome of the sponge Oopsacas minuta (Hexactinellida) is lacking key metazoan core genes.</title>
        <authorList>
            <person name="Santini S."/>
            <person name="Schenkelaars Q."/>
            <person name="Jourda C."/>
            <person name="Duchesne M."/>
            <person name="Belahbib H."/>
            <person name="Rocher C."/>
            <person name="Selva M."/>
            <person name="Riesgo A."/>
            <person name="Vervoort M."/>
            <person name="Leys S.P."/>
            <person name="Kodjabachian L."/>
            <person name="Le Bivic A."/>
            <person name="Borchiellini C."/>
            <person name="Claverie J.M."/>
            <person name="Renard E."/>
        </authorList>
    </citation>
    <scope>NUCLEOTIDE SEQUENCE [LARGE SCALE GENOMIC DNA]</scope>
    <source>
        <strain evidence="6">SPO-2</strain>
    </source>
</reference>
<keyword evidence="7" id="KW-1185">Reference proteome</keyword>
<keyword evidence="3" id="KW-0648">Protein biosynthesis</keyword>
<dbReference type="PANTHER" id="PTHR14005:SF0">
    <property type="entry name" value="EUKARYOTIC TRANSLATION INITIATION FACTOR 3 SUBUNIT A"/>
    <property type="match status" value="1"/>
</dbReference>
<evidence type="ECO:0000256" key="1">
    <source>
        <dbReference type="ARBA" id="ARBA00022490"/>
    </source>
</evidence>
<dbReference type="PANTHER" id="PTHR14005">
    <property type="entry name" value="EUKARYOTIC TRANSLATION INITIATION FACTOR 3, THETA SUBUNIT"/>
    <property type="match status" value="1"/>
</dbReference>